<dbReference type="PANTHER" id="PTHR32432:SF3">
    <property type="entry name" value="ETHANOLAMINE UTILIZATION PROTEIN EUTJ"/>
    <property type="match status" value="1"/>
</dbReference>
<dbReference type="EMBL" id="MNUV01000049">
    <property type="protein sequence ID" value="OIO07146.1"/>
    <property type="molecule type" value="Genomic_DNA"/>
</dbReference>
<dbReference type="Proteomes" id="UP000182860">
    <property type="component" value="Unassembled WGS sequence"/>
</dbReference>
<name>A0A1J4T5T4_9BACT</name>
<dbReference type="InterPro" id="IPR050696">
    <property type="entry name" value="FtsA/MreB"/>
</dbReference>
<dbReference type="AlphaFoldDB" id="A0A1J4T5T4"/>
<dbReference type="NCBIfam" id="TIGR01175">
    <property type="entry name" value="pilM"/>
    <property type="match status" value="1"/>
</dbReference>
<dbReference type="Gene3D" id="3.30.1490.300">
    <property type="match status" value="1"/>
</dbReference>
<dbReference type="Gene3D" id="3.30.420.40">
    <property type="match status" value="2"/>
</dbReference>
<dbReference type="CDD" id="cd24049">
    <property type="entry name" value="ASKHA_NBD_PilM"/>
    <property type="match status" value="1"/>
</dbReference>
<sequence>MGLFSSAENTYLGIDIGDSSLKMVELAKKGKKIVLNNYGFSQDLGSANKLTSTDDVEYVAKLINKVKKDIGIAAGSASVSLPSFSVFSSIINLYNVNKKNIAEHVNEEAKKVIPLPLEEMVLDWKVIPPENPDPNNPSNNTKIFLTGSPKKLIKKYISIFNAAKINLVSLETETFSLIRSLLGDDKSTVMIVDLGANSTDMCVIKESIPYLNRSINVSGNTITEAISQKLGISAAKASQLKFDLGVAALGENQIAVPQIIMNAVSPIINEIKYMIDLFENSNNEKVEKIILSGGGSMLINLANYLEKALNIQVIIGNPWFRVSYPKELQPVLSEVGPQLAIAIGLAIRSIE</sequence>
<protein>
    <recommendedName>
        <fullName evidence="3">SHS2 domain-containing protein</fullName>
    </recommendedName>
</protein>
<dbReference type="InterPro" id="IPR005883">
    <property type="entry name" value="PilM"/>
</dbReference>
<dbReference type="PANTHER" id="PTHR32432">
    <property type="entry name" value="CELL DIVISION PROTEIN FTSA-RELATED"/>
    <property type="match status" value="1"/>
</dbReference>
<accession>A0A1J4T5T4</accession>
<evidence type="ECO:0000313" key="1">
    <source>
        <dbReference type="EMBL" id="OIO07146.1"/>
    </source>
</evidence>
<reference evidence="1 2" key="1">
    <citation type="journal article" date="2016" name="Environ. Microbiol.">
        <title>Genomic resolution of a cold subsurface aquifer community provides metabolic insights for novel microbes adapted to high CO concentrations.</title>
        <authorList>
            <person name="Probst A.J."/>
            <person name="Castelle C.J."/>
            <person name="Singh A."/>
            <person name="Brown C.T."/>
            <person name="Anantharaman K."/>
            <person name="Sharon I."/>
            <person name="Hug L.A."/>
            <person name="Burstein D."/>
            <person name="Emerson J.B."/>
            <person name="Thomas B.C."/>
            <person name="Banfield J.F."/>
        </authorList>
    </citation>
    <scope>NUCLEOTIDE SEQUENCE [LARGE SCALE GENOMIC DNA]</scope>
    <source>
        <strain evidence="1">CG1_02_41_21</strain>
    </source>
</reference>
<organism evidence="1 2">
    <name type="scientific">Candidatus Falkowbacteria bacterium CG1_02_41_21</name>
    <dbReference type="NCBI Taxonomy" id="1805147"/>
    <lineage>
        <taxon>Bacteria</taxon>
        <taxon>Candidatus Falkowiibacteriota</taxon>
    </lineage>
</organism>
<proteinExistence type="predicted"/>
<dbReference type="Pfam" id="PF11104">
    <property type="entry name" value="PilM_2"/>
    <property type="match status" value="1"/>
</dbReference>
<dbReference type="SUPFAM" id="SSF53067">
    <property type="entry name" value="Actin-like ATPase domain"/>
    <property type="match status" value="1"/>
</dbReference>
<comment type="caution">
    <text evidence="1">The sequence shown here is derived from an EMBL/GenBank/DDBJ whole genome shotgun (WGS) entry which is preliminary data.</text>
</comment>
<gene>
    <name evidence="1" type="ORF">AUJ35_02665</name>
</gene>
<evidence type="ECO:0008006" key="3">
    <source>
        <dbReference type="Google" id="ProtNLM"/>
    </source>
</evidence>
<dbReference type="InterPro" id="IPR043129">
    <property type="entry name" value="ATPase_NBD"/>
</dbReference>
<dbReference type="PIRSF" id="PIRSF019169">
    <property type="entry name" value="PilM"/>
    <property type="match status" value="1"/>
</dbReference>
<evidence type="ECO:0000313" key="2">
    <source>
        <dbReference type="Proteomes" id="UP000182860"/>
    </source>
</evidence>